<sequence length="196" mass="22331">MKCIVEIHCEGQQHLVVRKNERECMTPSSAYHGDAPDYKFMRLSAAELCDFGCFVILACGVILLGQTDISLIYHMIRGQGTIKLYVVYNVLEIFDKLCQNFGGDVFQTLFNSAEGLANCSQENMRFWIRRFVSDQALAMAFSNILIFKQCFPSLPLFNPHCFLNILVLFVSLTIITSSFFYFISSGNYVINLHCRS</sequence>
<evidence type="ECO:0000313" key="7">
    <source>
        <dbReference type="EMBL" id="KAE8690929.1"/>
    </source>
</evidence>
<dbReference type="PANTHER" id="PTHR13317:SF4">
    <property type="entry name" value="TRANSMEMBRANE ANTERIOR POSTERIOR TRANSFORMATION PROTEIN 1 HOMOLOG"/>
    <property type="match status" value="1"/>
</dbReference>
<dbReference type="EMBL" id="VEPZ02001150">
    <property type="protein sequence ID" value="KAE8690929.1"/>
    <property type="molecule type" value="Genomic_DNA"/>
</dbReference>
<keyword evidence="5 6" id="KW-0472">Membrane</keyword>
<organism evidence="7 8">
    <name type="scientific">Hibiscus syriacus</name>
    <name type="common">Rose of Sharon</name>
    <dbReference type="NCBI Taxonomy" id="106335"/>
    <lineage>
        <taxon>Eukaryota</taxon>
        <taxon>Viridiplantae</taxon>
        <taxon>Streptophyta</taxon>
        <taxon>Embryophyta</taxon>
        <taxon>Tracheophyta</taxon>
        <taxon>Spermatophyta</taxon>
        <taxon>Magnoliopsida</taxon>
        <taxon>eudicotyledons</taxon>
        <taxon>Gunneridae</taxon>
        <taxon>Pentapetalae</taxon>
        <taxon>rosids</taxon>
        <taxon>malvids</taxon>
        <taxon>Malvales</taxon>
        <taxon>Malvaceae</taxon>
        <taxon>Malvoideae</taxon>
        <taxon>Hibiscus</taxon>
    </lineage>
</organism>
<keyword evidence="4 6" id="KW-1133">Transmembrane helix</keyword>
<dbReference type="GO" id="GO:0005789">
    <property type="term" value="C:endoplasmic reticulum membrane"/>
    <property type="evidence" value="ECO:0007669"/>
    <property type="project" value="TreeGrafter"/>
</dbReference>
<proteinExistence type="inferred from homology"/>
<evidence type="ECO:0000256" key="3">
    <source>
        <dbReference type="ARBA" id="ARBA00022692"/>
    </source>
</evidence>
<name>A0A6A2ZHV7_HIBSY</name>
<evidence type="ECO:0000256" key="5">
    <source>
        <dbReference type="ARBA" id="ARBA00023136"/>
    </source>
</evidence>
<dbReference type="PANTHER" id="PTHR13317">
    <property type="entry name" value="TRANSMEMBRANE ANTERIOR POSTERIOR TRANSFORMATION PROTEIN 1 HOMOLOG"/>
    <property type="match status" value="1"/>
</dbReference>
<dbReference type="Pfam" id="PF05346">
    <property type="entry name" value="DUF747"/>
    <property type="match status" value="1"/>
</dbReference>
<protein>
    <submittedName>
        <fullName evidence="7">Uncharacterized protein</fullName>
    </submittedName>
</protein>
<feature type="transmembrane region" description="Helical" evidence="6">
    <location>
        <begin position="162"/>
        <end position="183"/>
    </location>
</feature>
<feature type="transmembrane region" description="Helical" evidence="6">
    <location>
        <begin position="48"/>
        <end position="65"/>
    </location>
</feature>
<dbReference type="Proteomes" id="UP000436088">
    <property type="component" value="Unassembled WGS sequence"/>
</dbReference>
<reference evidence="7" key="1">
    <citation type="submission" date="2019-09" db="EMBL/GenBank/DDBJ databases">
        <title>Draft genome information of white flower Hibiscus syriacus.</title>
        <authorList>
            <person name="Kim Y.-M."/>
        </authorList>
    </citation>
    <scope>NUCLEOTIDE SEQUENCE [LARGE SCALE GENOMIC DNA]</scope>
    <source>
        <strain evidence="7">YM2019G1</strain>
    </source>
</reference>
<evidence type="ECO:0000256" key="4">
    <source>
        <dbReference type="ARBA" id="ARBA00022989"/>
    </source>
</evidence>
<dbReference type="AlphaFoldDB" id="A0A6A2ZHV7"/>
<evidence type="ECO:0000256" key="2">
    <source>
        <dbReference type="ARBA" id="ARBA00008803"/>
    </source>
</evidence>
<comment type="similarity">
    <text evidence="2">Belongs to the TAPT1 family.</text>
</comment>
<dbReference type="InterPro" id="IPR008010">
    <property type="entry name" value="Tatp1"/>
</dbReference>
<gene>
    <name evidence="7" type="ORF">F3Y22_tig00110893pilonHSYRG00753</name>
</gene>
<keyword evidence="3 6" id="KW-0812">Transmembrane</keyword>
<evidence type="ECO:0000256" key="1">
    <source>
        <dbReference type="ARBA" id="ARBA00004141"/>
    </source>
</evidence>
<accession>A0A6A2ZHV7</accession>
<evidence type="ECO:0000313" key="8">
    <source>
        <dbReference type="Proteomes" id="UP000436088"/>
    </source>
</evidence>
<comment type="subcellular location">
    <subcellularLocation>
        <location evidence="1">Membrane</location>
        <topology evidence="1">Multi-pass membrane protein</topology>
    </subcellularLocation>
</comment>
<comment type="caution">
    <text evidence="7">The sequence shown here is derived from an EMBL/GenBank/DDBJ whole genome shotgun (WGS) entry which is preliminary data.</text>
</comment>
<keyword evidence="8" id="KW-1185">Reference proteome</keyword>
<evidence type="ECO:0000256" key="6">
    <source>
        <dbReference type="SAM" id="Phobius"/>
    </source>
</evidence>